<evidence type="ECO:0000313" key="2">
    <source>
        <dbReference type="Proteomes" id="UP001241377"/>
    </source>
</evidence>
<comment type="caution">
    <text evidence="1">The sequence shown here is derived from an EMBL/GenBank/DDBJ whole genome shotgun (WGS) entry which is preliminary data.</text>
</comment>
<accession>A0ACC2VNI1</accession>
<protein>
    <submittedName>
        <fullName evidence="1">Uncharacterized protein</fullName>
    </submittedName>
</protein>
<organism evidence="1 2">
    <name type="scientific">Naganishia cerealis</name>
    <dbReference type="NCBI Taxonomy" id="610337"/>
    <lineage>
        <taxon>Eukaryota</taxon>
        <taxon>Fungi</taxon>
        <taxon>Dikarya</taxon>
        <taxon>Basidiomycota</taxon>
        <taxon>Agaricomycotina</taxon>
        <taxon>Tremellomycetes</taxon>
        <taxon>Filobasidiales</taxon>
        <taxon>Filobasidiaceae</taxon>
        <taxon>Naganishia</taxon>
    </lineage>
</organism>
<dbReference type="EMBL" id="JASBWR010000060">
    <property type="protein sequence ID" value="KAJ9100974.1"/>
    <property type="molecule type" value="Genomic_DNA"/>
</dbReference>
<dbReference type="Proteomes" id="UP001241377">
    <property type="component" value="Unassembled WGS sequence"/>
</dbReference>
<evidence type="ECO:0000313" key="1">
    <source>
        <dbReference type="EMBL" id="KAJ9100974.1"/>
    </source>
</evidence>
<proteinExistence type="predicted"/>
<gene>
    <name evidence="1" type="ORF">QFC19_005370</name>
</gene>
<name>A0ACC2VNI1_9TREE</name>
<keyword evidence="2" id="KW-1185">Reference proteome</keyword>
<reference evidence="1" key="1">
    <citation type="submission" date="2023-04" db="EMBL/GenBank/DDBJ databases">
        <title>Draft Genome sequencing of Naganishia species isolated from polar environments using Oxford Nanopore Technology.</title>
        <authorList>
            <person name="Leo P."/>
            <person name="Venkateswaran K."/>
        </authorList>
    </citation>
    <scope>NUCLEOTIDE SEQUENCE</scope>
    <source>
        <strain evidence="1">MNA-CCFEE 5261</strain>
    </source>
</reference>
<sequence>MPLKPFARPRQSMPASAGSSPAHDSAPSSVTFSPSSPAVPKSPSVRGARVSVGGALPGTPTPLHGKSSLSRTTTFEDQDQEHVGQDTRTDNGREGNSGDLANVRMAGTPLGKRLPRATIHGTPSYTNSAGTQTTTPPAQHTPTPLHTPVNPQLVSLSTPTTRSRSRLSFAAPGSPYYSPDSPSQISRSTIIPFDLDASRRAAQEQRSRGDGSSSSQQGSGNDSDGVVIRVQHGPQTPITKEKGRLASLIGMVTTPAKGTPVKRRGVVRKRSLWDRENAIVAGVRDGSSQRRWWTGRNEQPDWDDVFKTPEEMSKGNLGRFERLEGSSVVRRGVLSGFGSWVFFLLLVGLAAANAWYLFNSYRRYDLRYRTSPVDSPHAKTALKPEVGEEQEKPGTWKTKLWTATQ</sequence>